<reference evidence="2 3" key="2">
    <citation type="journal article" date="1997" name="Infect. Immun.">
        <title>Immunologic and genetic analyses of VmpA of a neurotropic strain of Borrelia turicatae.</title>
        <authorList>
            <person name="Cadavid D."/>
            <person name="Pennington P.M."/>
            <person name="Kerentseva T.A."/>
            <person name="Bergstrom S."/>
            <person name="Barbour A.G."/>
        </authorList>
    </citation>
    <scope>NUCLEOTIDE SEQUENCE [LARGE SCALE GENOMIC DNA]</scope>
    <source>
        <strain evidence="2 3">91E135</strain>
    </source>
</reference>
<proteinExistence type="predicted"/>
<keyword evidence="2" id="KW-0449">Lipoprotein</keyword>
<geneLocation type="plasmid" evidence="2 3">
    <name>lpB34</name>
</geneLocation>
<feature type="transmembrane region" description="Helical" evidence="1">
    <location>
        <begin position="29"/>
        <end position="47"/>
    </location>
</feature>
<name>A0ABF7QZS5_BORT9</name>
<dbReference type="KEGG" id="btu:BT0_B10"/>
<keyword evidence="1" id="KW-0472">Membrane</keyword>
<dbReference type="Proteomes" id="UP000001205">
    <property type="component" value="Plasmid lpB34"/>
</dbReference>
<evidence type="ECO:0000256" key="1">
    <source>
        <dbReference type="SAM" id="Phobius"/>
    </source>
</evidence>
<keyword evidence="1" id="KW-0812">Transmembrane</keyword>
<evidence type="ECO:0000313" key="3">
    <source>
        <dbReference type="Proteomes" id="UP000001205"/>
    </source>
</evidence>
<sequence length="170" mass="19866">MLLKIIFCSKLCSCVKIYSILMTKFSNRYIVFYCFIFLMFSCATIGFENIHGLSSNSKYIRLIFDKNKVSLRHYFTISGKFNLRYKEPLFLQCGNDIVASFLLRRYKRIGDKYIQTFFSVGKDISLKVYLELIKTGKFFIVNSSGKVLKTIVFSHWSDSEDILLQNNKVS</sequence>
<reference evidence="2 3" key="4">
    <citation type="journal article" date="2005" name="J. Clin. Microbiol.">
        <title>Phylogenetic analysis of the spirochetes Borrelia parkeri and Borrelia turicatae and the potential for tick-borne relapsing fever in Florida.</title>
        <authorList>
            <person name="Schwan T.G."/>
            <person name="Raffel S.J."/>
            <person name="Schrumpf M.E."/>
            <person name="Policastro P.F."/>
            <person name="Rawlings J.A."/>
            <person name="Lane R.S."/>
            <person name="Breitschwerdt E.B."/>
            <person name="Porcella S.F."/>
        </authorList>
    </citation>
    <scope>NUCLEOTIDE SEQUENCE [LARGE SCALE GENOMIC DNA]</scope>
    <source>
        <strain evidence="2 3">91E135</strain>
    </source>
</reference>
<keyword evidence="1" id="KW-1133">Transmembrane helix</keyword>
<keyword evidence="2" id="KW-0614">Plasmid</keyword>
<accession>A0ABF7QZS5</accession>
<evidence type="ECO:0000313" key="2">
    <source>
        <dbReference type="EMBL" id="ASJ27639.1"/>
    </source>
</evidence>
<protein>
    <submittedName>
        <fullName evidence="2">Lipoprotein</fullName>
    </submittedName>
</protein>
<keyword evidence="3" id="KW-1185">Reference proteome</keyword>
<gene>
    <name evidence="2" type="ORF">BT0_B10</name>
</gene>
<dbReference type="AlphaFoldDB" id="A0ABF7QZS5"/>
<reference evidence="2 3" key="3">
    <citation type="journal article" date="1999" name="Mol. Microbiol.">
        <title>Extensive interplasmidic duplications change the virulence phenotype of the relapsing fever agent Borrelia turicatae.</title>
        <authorList>
            <person name="Penningon P.M."/>
            <person name="Cadavid D."/>
            <person name="Bunikis J."/>
            <person name="Norris S.J."/>
            <person name="Barbour A.G."/>
        </authorList>
    </citation>
    <scope>NUCLEOTIDE SEQUENCE [LARGE SCALE GENOMIC DNA]</scope>
    <source>
        <strain evidence="2 3">91E135</strain>
        <plasmid evidence="2 3">lpB34</plasmid>
    </source>
</reference>
<reference evidence="2 3" key="1">
    <citation type="journal article" date="1994" name="J. Exp. Med.">
        <title>Variability of a bacterial surface protein and disease expression in a possible mouse model of systemic Lyme borreliosis.</title>
        <authorList>
            <person name="Cadavid D."/>
            <person name="Thomas D.D."/>
            <person name="Crawley R."/>
            <person name="Barbour A.G."/>
        </authorList>
    </citation>
    <scope>NUCLEOTIDE SEQUENCE [LARGE SCALE GENOMIC DNA]</scope>
    <source>
        <strain evidence="2 3">91E135</strain>
    </source>
</reference>
<dbReference type="EMBL" id="CP019364">
    <property type="protein sequence ID" value="ASJ27639.1"/>
    <property type="molecule type" value="Genomic_DNA"/>
</dbReference>
<organism evidence="2 3">
    <name type="scientific">Borrelia turicatae (strain 91E135)</name>
    <dbReference type="NCBI Taxonomy" id="314724"/>
    <lineage>
        <taxon>Bacteria</taxon>
        <taxon>Pseudomonadati</taxon>
        <taxon>Spirochaetota</taxon>
        <taxon>Spirochaetia</taxon>
        <taxon>Spirochaetales</taxon>
        <taxon>Borreliaceae</taxon>
        <taxon>Borrelia</taxon>
    </lineage>
</organism>